<dbReference type="NCBIfam" id="TIGR01035">
    <property type="entry name" value="hemA"/>
    <property type="match status" value="1"/>
</dbReference>
<keyword evidence="6 8" id="KW-0627">Porphyrin biosynthesis</keyword>
<dbReference type="SUPFAM" id="SSF69075">
    <property type="entry name" value="Glutamyl tRNA-reductase dimerization domain"/>
    <property type="match status" value="1"/>
</dbReference>
<evidence type="ECO:0000256" key="1">
    <source>
        <dbReference type="ARBA" id="ARBA00005059"/>
    </source>
</evidence>
<dbReference type="HAMAP" id="MF_00087">
    <property type="entry name" value="Glu_tRNA_reductase"/>
    <property type="match status" value="1"/>
</dbReference>
<dbReference type="Gene3D" id="3.30.460.30">
    <property type="entry name" value="Glutamyl-tRNA reductase, N-terminal domain"/>
    <property type="match status" value="1"/>
</dbReference>
<keyword evidence="4 8" id="KW-0521">NADP</keyword>
<evidence type="ECO:0000256" key="6">
    <source>
        <dbReference type="ARBA" id="ARBA00023244"/>
    </source>
</evidence>
<dbReference type="SUPFAM" id="SSF51735">
    <property type="entry name" value="NAD(P)-binding Rossmann-fold domains"/>
    <property type="match status" value="1"/>
</dbReference>
<sequence>MNLYSIEKMQNQFKAFSLSYKSAPLSVREQVALNEGESKNFALMLKDLFGIQESLIVSTCNRTEIYYISDKNYSGDIIKSLLIQKGITNTEDYLSYFEIFQSQEEAVKHLFEVATGLHSKVVGDLQIPNQIKHAYQWSADIDMAGPFLHRLMHTIFFANKKVAQETSFRDGAASVSYATVALTEELTQKMTQPKVLIIGLGEIGADVCKNLADKEFADITITNRTRAKSDKIAAGHNFRVADFENLEEEIAKADVIISSVMMDKPVITKELVSKMEVLTFKYFIDLSVPRSVEDTLEDLPGVLVYNIDTLRQRADEALQQRLRAIPHVKEIIAEAITGFDDWSKEMVVSPTINKLKNALEQIRKEELSRHLKGMSTEESEKIEKITMGIVQKFLKLPVIQLKAACKRGEAEQLVDVLNELFDLEKITVESHGH</sequence>
<evidence type="ECO:0000259" key="14">
    <source>
        <dbReference type="Pfam" id="PF00745"/>
    </source>
</evidence>
<feature type="domain" description="Quinate/shikimate 5-dehydrogenase/glutamyl-tRNA reductase" evidence="15">
    <location>
        <begin position="183"/>
        <end position="312"/>
    </location>
</feature>
<dbReference type="SUPFAM" id="SSF69742">
    <property type="entry name" value="Glutamyl tRNA-reductase catalytic, N-terminal domain"/>
    <property type="match status" value="1"/>
</dbReference>
<dbReference type="PANTHER" id="PTHR43013:SF1">
    <property type="entry name" value="GLUTAMYL-TRNA REDUCTASE"/>
    <property type="match status" value="1"/>
</dbReference>
<evidence type="ECO:0000256" key="12">
    <source>
        <dbReference type="PIRSR" id="PIRSR000445-4"/>
    </source>
</evidence>
<evidence type="ECO:0000256" key="2">
    <source>
        <dbReference type="ARBA" id="ARBA00005916"/>
    </source>
</evidence>
<organism evidence="17 18">
    <name type="scientific">Pseudarcicella hirudinis</name>
    <dbReference type="NCBI Taxonomy" id="1079859"/>
    <lineage>
        <taxon>Bacteria</taxon>
        <taxon>Pseudomonadati</taxon>
        <taxon>Bacteroidota</taxon>
        <taxon>Cytophagia</taxon>
        <taxon>Cytophagales</taxon>
        <taxon>Flectobacillaceae</taxon>
        <taxon>Pseudarcicella</taxon>
    </lineage>
</organism>
<dbReference type="InterPro" id="IPR036343">
    <property type="entry name" value="GluRdtase_N_sf"/>
</dbReference>
<dbReference type="AlphaFoldDB" id="A0A1I5NPP5"/>
<dbReference type="EMBL" id="FOXH01000002">
    <property type="protein sequence ID" value="SFP23630.1"/>
    <property type="molecule type" value="Genomic_DNA"/>
</dbReference>
<comment type="catalytic activity">
    <reaction evidence="7 8 13">
        <text>(S)-4-amino-5-oxopentanoate + tRNA(Glu) + NADP(+) = L-glutamyl-tRNA(Glu) + NADPH + H(+)</text>
        <dbReference type="Rhea" id="RHEA:12344"/>
        <dbReference type="Rhea" id="RHEA-COMP:9663"/>
        <dbReference type="Rhea" id="RHEA-COMP:9680"/>
        <dbReference type="ChEBI" id="CHEBI:15378"/>
        <dbReference type="ChEBI" id="CHEBI:57501"/>
        <dbReference type="ChEBI" id="CHEBI:57783"/>
        <dbReference type="ChEBI" id="CHEBI:58349"/>
        <dbReference type="ChEBI" id="CHEBI:78442"/>
        <dbReference type="ChEBI" id="CHEBI:78520"/>
        <dbReference type="EC" id="1.2.1.70"/>
    </reaction>
</comment>
<dbReference type="InterPro" id="IPR006151">
    <property type="entry name" value="Shikm_DH/Glu-tRNA_Rdtase"/>
</dbReference>
<gene>
    <name evidence="8" type="primary">hemA</name>
    <name evidence="17" type="ORF">SAMN04515674_10250</name>
</gene>
<feature type="active site" description="Nucleophile" evidence="8 9">
    <location>
        <position position="60"/>
    </location>
</feature>
<dbReference type="GO" id="GO:0008883">
    <property type="term" value="F:glutamyl-tRNA reductase activity"/>
    <property type="evidence" value="ECO:0007669"/>
    <property type="project" value="UniProtKB-UniRule"/>
</dbReference>
<reference evidence="17 18" key="1">
    <citation type="submission" date="2016-10" db="EMBL/GenBank/DDBJ databases">
        <authorList>
            <person name="de Groot N.N."/>
        </authorList>
    </citation>
    <scope>NUCLEOTIDE SEQUENCE [LARGE SCALE GENOMIC DNA]</scope>
    <source>
        <strain evidence="18">E92,LMG 26720,CCM 7988</strain>
    </source>
</reference>
<dbReference type="InterPro" id="IPR015896">
    <property type="entry name" value="4pyrrol_synth_GluRdtase_dimer"/>
</dbReference>
<comment type="subunit">
    <text evidence="8">Homodimer.</text>
</comment>
<dbReference type="Gene3D" id="3.40.50.720">
    <property type="entry name" value="NAD(P)-binding Rossmann-like Domain"/>
    <property type="match status" value="1"/>
</dbReference>
<evidence type="ECO:0000256" key="13">
    <source>
        <dbReference type="RuleBase" id="RU000584"/>
    </source>
</evidence>
<dbReference type="Pfam" id="PF00745">
    <property type="entry name" value="GlutR_dimer"/>
    <property type="match status" value="1"/>
</dbReference>
<dbReference type="UniPathway" id="UPA00251">
    <property type="reaction ID" value="UER00316"/>
</dbReference>
<dbReference type="Proteomes" id="UP000199306">
    <property type="component" value="Unassembled WGS sequence"/>
</dbReference>
<dbReference type="Pfam" id="PF05201">
    <property type="entry name" value="GlutR_N"/>
    <property type="match status" value="1"/>
</dbReference>
<dbReference type="PIRSF" id="PIRSF000445">
    <property type="entry name" value="4pyrrol_synth_GluRdtase"/>
    <property type="match status" value="1"/>
</dbReference>
<feature type="binding site" evidence="8 10">
    <location>
        <begin position="59"/>
        <end position="62"/>
    </location>
    <ligand>
        <name>substrate</name>
    </ligand>
</feature>
<accession>A0A1I5NPP5</accession>
<evidence type="ECO:0000259" key="15">
    <source>
        <dbReference type="Pfam" id="PF01488"/>
    </source>
</evidence>
<evidence type="ECO:0000313" key="18">
    <source>
        <dbReference type="Proteomes" id="UP000199306"/>
    </source>
</evidence>
<evidence type="ECO:0000256" key="7">
    <source>
        <dbReference type="ARBA" id="ARBA00047464"/>
    </source>
</evidence>
<evidence type="ECO:0000256" key="3">
    <source>
        <dbReference type="ARBA" id="ARBA00012970"/>
    </source>
</evidence>
<evidence type="ECO:0000256" key="9">
    <source>
        <dbReference type="PIRSR" id="PIRSR000445-1"/>
    </source>
</evidence>
<dbReference type="GO" id="GO:0050661">
    <property type="term" value="F:NADP binding"/>
    <property type="evidence" value="ECO:0007669"/>
    <property type="project" value="InterPro"/>
</dbReference>
<keyword evidence="18" id="KW-1185">Reference proteome</keyword>
<feature type="binding site" evidence="8 10">
    <location>
        <position position="119"/>
    </location>
    <ligand>
        <name>substrate</name>
    </ligand>
</feature>
<evidence type="ECO:0000256" key="5">
    <source>
        <dbReference type="ARBA" id="ARBA00023002"/>
    </source>
</evidence>
<dbReference type="InterPro" id="IPR036453">
    <property type="entry name" value="GluRdtase_dimer_dom_sf"/>
</dbReference>
<feature type="domain" description="Glutamyl-tRNA reductase N-terminal" evidence="16">
    <location>
        <begin position="17"/>
        <end position="166"/>
    </location>
</feature>
<comment type="miscellaneous">
    <text evidence="8">During catalysis, the active site Cys acts as a nucleophile attacking the alpha-carbonyl group of tRNA-bound glutamate with the formation of a thioester intermediate between enzyme and glutamate, and the concomitant release of tRNA(Glu). The thioester intermediate is finally reduced by direct hydride transfer from NADPH, to form the product GSA.</text>
</comment>
<keyword evidence="5 8" id="KW-0560">Oxidoreductase</keyword>
<evidence type="ECO:0000256" key="4">
    <source>
        <dbReference type="ARBA" id="ARBA00022857"/>
    </source>
</evidence>
<dbReference type="InterPro" id="IPR000343">
    <property type="entry name" value="4pyrrol_synth_GluRdtase"/>
</dbReference>
<evidence type="ECO:0000256" key="8">
    <source>
        <dbReference type="HAMAP-Rule" id="MF_00087"/>
    </source>
</evidence>
<dbReference type="Pfam" id="PF01488">
    <property type="entry name" value="Shikimate_DH"/>
    <property type="match status" value="1"/>
</dbReference>
<feature type="domain" description="Tetrapyrrole biosynthesis glutamyl-tRNA reductase dimerisation" evidence="14">
    <location>
        <begin position="328"/>
        <end position="423"/>
    </location>
</feature>
<comment type="similarity">
    <text evidence="2 8 13">Belongs to the glutamyl-tRNA reductase family.</text>
</comment>
<evidence type="ECO:0000256" key="11">
    <source>
        <dbReference type="PIRSR" id="PIRSR000445-3"/>
    </source>
</evidence>
<dbReference type="STRING" id="1079859.SAMN04515674_10250"/>
<comment type="pathway">
    <text evidence="1 8 13">Porphyrin-containing compound metabolism; protoporphyrin-IX biosynthesis; 5-aminolevulinate from L-glutamyl-tRNA(Glu): step 1/2.</text>
</comment>
<protein>
    <recommendedName>
        <fullName evidence="3 8">Glutamyl-tRNA reductase</fullName>
        <shortName evidence="8">GluTR</shortName>
        <ecNumber evidence="3 8">1.2.1.70</ecNumber>
    </recommendedName>
</protein>
<dbReference type="InterPro" id="IPR036291">
    <property type="entry name" value="NAD(P)-bd_dom_sf"/>
</dbReference>
<evidence type="ECO:0000256" key="10">
    <source>
        <dbReference type="PIRSR" id="PIRSR000445-2"/>
    </source>
</evidence>
<feature type="binding site" evidence="8 10">
    <location>
        <begin position="124"/>
        <end position="126"/>
    </location>
    <ligand>
        <name>substrate</name>
    </ligand>
</feature>
<dbReference type="GO" id="GO:0019353">
    <property type="term" value="P:protoporphyrinogen IX biosynthetic process from glutamate"/>
    <property type="evidence" value="ECO:0007669"/>
    <property type="project" value="TreeGrafter"/>
</dbReference>
<name>A0A1I5NPP5_9BACT</name>
<feature type="binding site" evidence="8 10">
    <location>
        <position position="130"/>
    </location>
    <ligand>
        <name>substrate</name>
    </ligand>
</feature>
<dbReference type="EC" id="1.2.1.70" evidence="3 8"/>
<dbReference type="InterPro" id="IPR015895">
    <property type="entry name" value="4pyrrol_synth_GluRdtase_N"/>
</dbReference>
<comment type="function">
    <text evidence="8">Catalyzes the NADPH-dependent reduction of glutamyl-tRNA(Glu) to glutamate 1-semialdehyde (GSA).</text>
</comment>
<feature type="binding site" evidence="8 11">
    <location>
        <begin position="199"/>
        <end position="204"/>
    </location>
    <ligand>
        <name>NADP(+)</name>
        <dbReference type="ChEBI" id="CHEBI:58349"/>
    </ligand>
</feature>
<evidence type="ECO:0000313" key="17">
    <source>
        <dbReference type="EMBL" id="SFP23630.1"/>
    </source>
</evidence>
<proteinExistence type="inferred from homology"/>
<feature type="site" description="Important for activity" evidence="8 12">
    <location>
        <position position="109"/>
    </location>
</feature>
<comment type="domain">
    <text evidence="8">Possesses an unusual extended V-shaped dimeric structure with each monomer consisting of three distinct domains arranged along a curved 'spinal' alpha-helix. The N-terminal catalytic domain specifically recognizes the glutamate moiety of the substrate. The second domain is the NADPH-binding domain, and the third C-terminal domain is responsible for dimerization.</text>
</comment>
<evidence type="ECO:0000259" key="16">
    <source>
        <dbReference type="Pfam" id="PF05201"/>
    </source>
</evidence>
<dbReference type="PANTHER" id="PTHR43013">
    <property type="entry name" value="GLUTAMYL-TRNA REDUCTASE"/>
    <property type="match status" value="1"/>
</dbReference>